<reference evidence="6 7" key="1">
    <citation type="journal article" date="2021" name="Nat. Commun.">
        <title>Isolation of a member of the candidate phylum Atribacteria reveals a unique cell membrane structure.</title>
        <authorList>
            <person name="Taiki K."/>
            <person name="Nobu M.K."/>
            <person name="Kusada H."/>
            <person name="Meng X.-Y."/>
            <person name="Hosoki N."/>
            <person name="Uematsu K."/>
            <person name="Yoshioka H."/>
            <person name="Kamagata Y."/>
            <person name="Tamaki H."/>
        </authorList>
    </citation>
    <scope>NUCLEOTIDE SEQUENCE [LARGE SCALE GENOMIC DNA]</scope>
    <source>
        <strain evidence="6 7">RT761</strain>
    </source>
</reference>
<evidence type="ECO:0000256" key="3">
    <source>
        <dbReference type="ARBA" id="ARBA00022989"/>
    </source>
</evidence>
<dbReference type="Proteomes" id="UP000594463">
    <property type="component" value="Chromosome"/>
</dbReference>
<evidence type="ECO:0000256" key="4">
    <source>
        <dbReference type="ARBA" id="ARBA00023136"/>
    </source>
</evidence>
<sequence>MKRFIVAITILVFFLVGIFFFGFQRLASITLDRLLNSFNTGPIQLSYQQVSFSFPLNIKILEVSLQNNDFSFHAPQVNLSLNWGLFFGKEKSIAATIPKAVISSHSNNFIQSIKDFQFHVVPDFEIDIKSLSVPSDTYTLDAFPLFLQKKDKKISFRINHPELSMNGDIISEKEIQAEYKVFNKNYPLQGQLIFSLNDDTLKGTIESEMDFSFSALFIQKEDGVELQDFSIQNITDEKNSIKFFGNSRLFLKDQPKIQINGQIKSGIIENAYDLNLDLQLEDASEIVGSLNLKTGEPKIDIISSIVFLPESSSFSLQLLPGSIIDENPIQGEIKGKYSNQQINVKFVSQPMEIQYDEITGKGIINGNATFSSGSFKAEGQLNSEWIQYQKYRIENIQMQFQYDLEKILFQAVGYLFDGKVTLDGTYFKKQLQATGSFEKSKIDQFIGGDDLPLTGSISGKFEVQKANSDPLAFSLTVTNGTLFWNNTFIGDQLTAHLNYLGEKMIITDLLLRNHEGVIEGEIEGETEKEIKNIKGNLRFKDYAISFPIAESTFKMIGKGVGSFLYSEGRWEIAADFVAPTWSYDEWSGTDFKFQGEISPETILIEKCETQLLGGDLSLVGEIMPYKEINLNGTIRHLEFPDNDYDFQGKIQEILLAAQGSWDDVLFGITARGEGLTYQGQPLGTTFQIVIEGESALPKKNEKIGFERYLNPEILKKGNIQIQGIHFEQDIDDVYKVIGQGDLEAQLDVSNKIWILESQNLNLQVEDFLSFSGSVLGSFKNDQIDIQQLHLKENARNIDLLGSGTYNVKDKTIQGQFTGQYDTNLPLPDYGLDVYLAGNAELNLSGTTDKPEYNGWIQVNQGKVVQQEKELIQLEDVFSTINGKELTISRGHGQWFGFDFHTEGTIAEAGVNLNFDISGENGLLGQFDYFQGAWQGKITLQGEFSDLRAEGEIQVNDGFIDTTHLDKNQSSSTIFQNLDDSFLNIPIKLKLVLKTDDNFRVKTRFIDLKLKGGLTLENLQDSMEIKGRLDVTEGSYDLVVRTIPIQGYVLFGDYFGFIPQLHLEGRFEVNRYDIILKADGPLDDYEVKFQSEPPLIQEEILSLLFVGDKDAYQSLDTLDLEPHLLSALRFLLGVKGTGLKNVLFFDSVELVAPNQENEGFFGIELTKELGEIASISYTHDLSGGDNSTWNFELDLSREWSFKSEFGTDGDYGWELEFTTRF</sequence>
<feature type="domain" description="Translocation and assembly module TamB C-terminal" evidence="5">
    <location>
        <begin position="913"/>
        <end position="1220"/>
    </location>
</feature>
<keyword evidence="3" id="KW-1133">Transmembrane helix</keyword>
<keyword evidence="4" id="KW-0472">Membrane</keyword>
<dbReference type="InterPro" id="IPR007452">
    <property type="entry name" value="TamB_C"/>
</dbReference>
<dbReference type="PANTHER" id="PTHR36985:SF1">
    <property type="entry name" value="TRANSLOCATION AND ASSEMBLY MODULE SUBUNIT TAMB"/>
    <property type="match status" value="1"/>
</dbReference>
<evidence type="ECO:0000313" key="6">
    <source>
        <dbReference type="EMBL" id="QPM67166.1"/>
    </source>
</evidence>
<keyword evidence="7" id="KW-1185">Reference proteome</keyword>
<keyword evidence="2" id="KW-0812">Transmembrane</keyword>
<comment type="subcellular location">
    <subcellularLocation>
        <location evidence="1">Membrane</location>
        <topology evidence="1">Single-pass membrane protein</topology>
    </subcellularLocation>
</comment>
<evidence type="ECO:0000259" key="5">
    <source>
        <dbReference type="Pfam" id="PF04357"/>
    </source>
</evidence>
<dbReference type="AlphaFoldDB" id="A0A7T1AJP2"/>
<dbReference type="Pfam" id="PF04357">
    <property type="entry name" value="TamB"/>
    <property type="match status" value="1"/>
</dbReference>
<gene>
    <name evidence="6" type="ORF">RT761_00358</name>
</gene>
<dbReference type="KEGG" id="alam:RT761_00358"/>
<dbReference type="GO" id="GO:0009306">
    <property type="term" value="P:protein secretion"/>
    <property type="evidence" value="ECO:0007669"/>
    <property type="project" value="InterPro"/>
</dbReference>
<name>A0A7T1AJP2_ATRLM</name>
<dbReference type="GO" id="GO:0005886">
    <property type="term" value="C:plasma membrane"/>
    <property type="evidence" value="ECO:0007669"/>
    <property type="project" value="InterPro"/>
</dbReference>
<evidence type="ECO:0000313" key="7">
    <source>
        <dbReference type="Proteomes" id="UP000594463"/>
    </source>
</evidence>
<proteinExistence type="predicted"/>
<dbReference type="RefSeq" id="WP_218112388.1">
    <property type="nucleotide sequence ID" value="NZ_CP065383.1"/>
</dbReference>
<dbReference type="EMBL" id="CP065383">
    <property type="protein sequence ID" value="QPM67166.1"/>
    <property type="molecule type" value="Genomic_DNA"/>
</dbReference>
<organism evidence="6 7">
    <name type="scientific">Atribacter laminatus</name>
    <dbReference type="NCBI Taxonomy" id="2847778"/>
    <lineage>
        <taxon>Bacteria</taxon>
        <taxon>Pseudomonadati</taxon>
        <taxon>Atribacterota</taxon>
        <taxon>Atribacteria</taxon>
        <taxon>Atribacterales</taxon>
        <taxon>Atribacteraceae</taxon>
        <taxon>Atribacter</taxon>
    </lineage>
</organism>
<dbReference type="GO" id="GO:0097347">
    <property type="term" value="C:TAM protein secretion complex"/>
    <property type="evidence" value="ECO:0007669"/>
    <property type="project" value="TreeGrafter"/>
</dbReference>
<evidence type="ECO:0000256" key="2">
    <source>
        <dbReference type="ARBA" id="ARBA00022692"/>
    </source>
</evidence>
<dbReference type="PANTHER" id="PTHR36985">
    <property type="entry name" value="TRANSLOCATION AND ASSEMBLY MODULE SUBUNIT TAMB"/>
    <property type="match status" value="1"/>
</dbReference>
<protein>
    <recommendedName>
        <fullName evidence="5">Translocation and assembly module TamB C-terminal domain-containing protein</fullName>
    </recommendedName>
</protein>
<accession>A0A7T1AJP2</accession>
<evidence type="ECO:0000256" key="1">
    <source>
        <dbReference type="ARBA" id="ARBA00004167"/>
    </source>
</evidence>